<keyword evidence="1" id="KW-1133">Transmembrane helix</keyword>
<evidence type="ECO:0000256" key="1">
    <source>
        <dbReference type="SAM" id="Phobius"/>
    </source>
</evidence>
<protein>
    <submittedName>
        <fullName evidence="2">Type I secretion system LssZ</fullName>
    </submittedName>
</protein>
<dbReference type="Proteomes" id="UP000254968">
    <property type="component" value="Unassembled WGS sequence"/>
</dbReference>
<feature type="transmembrane region" description="Helical" evidence="1">
    <location>
        <begin position="6"/>
        <end position="24"/>
    </location>
</feature>
<name>A0A378I271_9GAMM</name>
<evidence type="ECO:0000313" key="2">
    <source>
        <dbReference type="EMBL" id="STX29093.1"/>
    </source>
</evidence>
<keyword evidence="3" id="KW-1185">Reference proteome</keyword>
<accession>A0A378I271</accession>
<keyword evidence="1" id="KW-0812">Transmembrane</keyword>
<evidence type="ECO:0000313" key="3">
    <source>
        <dbReference type="Proteomes" id="UP000254968"/>
    </source>
</evidence>
<reference evidence="2 3" key="1">
    <citation type="submission" date="2018-06" db="EMBL/GenBank/DDBJ databases">
        <authorList>
            <consortium name="Pathogen Informatics"/>
            <person name="Doyle S."/>
        </authorList>
    </citation>
    <scope>NUCLEOTIDE SEQUENCE [LARGE SCALE GENOMIC DNA]</scope>
    <source>
        <strain evidence="2 3">NCTC13315</strain>
    </source>
</reference>
<gene>
    <name evidence="2" type="ORF">NCTC13315_01628</name>
</gene>
<dbReference type="AlphaFoldDB" id="A0A378I271"/>
<feature type="transmembrane region" description="Helical" evidence="1">
    <location>
        <begin position="31"/>
        <end position="49"/>
    </location>
</feature>
<feature type="transmembrane region" description="Helical" evidence="1">
    <location>
        <begin position="95"/>
        <end position="116"/>
    </location>
</feature>
<proteinExistence type="predicted"/>
<dbReference type="EMBL" id="UGNV01000001">
    <property type="protein sequence ID" value="STX29093.1"/>
    <property type="molecule type" value="Genomic_DNA"/>
</dbReference>
<organism evidence="2 3">
    <name type="scientific">Legionella beliardensis</name>
    <dbReference type="NCBI Taxonomy" id="91822"/>
    <lineage>
        <taxon>Bacteria</taxon>
        <taxon>Pseudomonadati</taxon>
        <taxon>Pseudomonadota</taxon>
        <taxon>Gammaproteobacteria</taxon>
        <taxon>Legionellales</taxon>
        <taxon>Legionellaceae</taxon>
        <taxon>Legionella</taxon>
    </lineage>
</organism>
<dbReference type="RefSeq" id="WP_115302791.1">
    <property type="nucleotide sequence ID" value="NZ_CAAAHO010000004.1"/>
</dbReference>
<dbReference type="OrthoDB" id="5652305at2"/>
<sequence>MNYVRDLIHMILPLVSLALLIIGIKNKYKNYIILALWINIFALIINYQLAGGEILGYYFNYFQALIYSINLLVLLACISYLVLSFSSEITPIRYLNSFLAAVSSIGVVLLLINLWVNAWFIENRMPGTPVLQVAAFKPLDYCAYRYVFYKVNNDGTLKFMCPNHYGLVPSVGTLTKAPDFLLKQLPTNLKNKFQHTQIKHKPKVLA</sequence>
<feature type="transmembrane region" description="Helical" evidence="1">
    <location>
        <begin position="61"/>
        <end position="83"/>
    </location>
</feature>
<keyword evidence="1" id="KW-0472">Membrane</keyword>